<name>A0A7I4YTB1_HAECO</name>
<keyword evidence="1" id="KW-1185">Reference proteome</keyword>
<accession>A0A7I4YTB1</accession>
<proteinExistence type="predicted"/>
<dbReference type="AlphaFoldDB" id="A0A7I4YTB1"/>
<evidence type="ECO:0000313" key="2">
    <source>
        <dbReference type="WBParaSite" id="HCON_00135205-00001"/>
    </source>
</evidence>
<sequence>MHHKNNPNRYFPHFYNNFENLPYHKNYQIRLRGYEQRLDNGWSQQSQCRYDF</sequence>
<evidence type="ECO:0000313" key="1">
    <source>
        <dbReference type="Proteomes" id="UP000025227"/>
    </source>
</evidence>
<protein>
    <submittedName>
        <fullName evidence="2">Uncharacterized protein</fullName>
    </submittedName>
</protein>
<dbReference type="WBParaSite" id="HCON_00135205-00001">
    <property type="protein sequence ID" value="HCON_00135205-00001"/>
    <property type="gene ID" value="HCON_00135205"/>
</dbReference>
<reference evidence="2" key="1">
    <citation type="submission" date="2020-12" db="UniProtKB">
        <authorList>
            <consortium name="WormBaseParasite"/>
        </authorList>
    </citation>
    <scope>IDENTIFICATION</scope>
    <source>
        <strain evidence="2">MHco3</strain>
    </source>
</reference>
<dbReference type="Proteomes" id="UP000025227">
    <property type="component" value="Unplaced"/>
</dbReference>
<organism evidence="1 2">
    <name type="scientific">Haemonchus contortus</name>
    <name type="common">Barber pole worm</name>
    <dbReference type="NCBI Taxonomy" id="6289"/>
    <lineage>
        <taxon>Eukaryota</taxon>
        <taxon>Metazoa</taxon>
        <taxon>Ecdysozoa</taxon>
        <taxon>Nematoda</taxon>
        <taxon>Chromadorea</taxon>
        <taxon>Rhabditida</taxon>
        <taxon>Rhabditina</taxon>
        <taxon>Rhabditomorpha</taxon>
        <taxon>Strongyloidea</taxon>
        <taxon>Trichostrongylidae</taxon>
        <taxon>Haemonchus</taxon>
    </lineage>
</organism>